<reference evidence="2 3" key="1">
    <citation type="journal article" date="2013" name="Curr. Biol.">
        <title>The Genome of the Foraminiferan Reticulomyxa filosa.</title>
        <authorList>
            <person name="Glockner G."/>
            <person name="Hulsmann N."/>
            <person name="Schleicher M."/>
            <person name="Noegel A.A."/>
            <person name="Eichinger L."/>
            <person name="Gallinger C."/>
            <person name="Pawlowski J."/>
            <person name="Sierra R."/>
            <person name="Euteneuer U."/>
            <person name="Pillet L."/>
            <person name="Moustafa A."/>
            <person name="Platzer M."/>
            <person name="Groth M."/>
            <person name="Szafranski K."/>
            <person name="Schliwa M."/>
        </authorList>
    </citation>
    <scope>NUCLEOTIDE SEQUENCE [LARGE SCALE GENOMIC DNA]</scope>
</reference>
<comment type="caution">
    <text evidence="2">The sequence shown here is derived from an EMBL/GenBank/DDBJ whole genome shotgun (WGS) entry which is preliminary data.</text>
</comment>
<gene>
    <name evidence="2" type="ORF">RFI_28775</name>
</gene>
<evidence type="ECO:0008006" key="4">
    <source>
        <dbReference type="Google" id="ProtNLM"/>
    </source>
</evidence>
<sequence>MTQILDAMEMESNTNALNNINSEEKDKEQKQQEISNTRLTVRSQTMQCLELIHDILEGLSKLYDFGESKKAFREYQTNSTASHAGVRKRDIDRFFSERRPIMETVDDTASDLMFAVYKIVFKHWSEGLRLLRIPKTHCELIETDIEYIRGRIYTLITTENAQTLEIMLDEIENSAQLRCPEKQEHTEQV</sequence>
<name>X6M6G1_RETFI</name>
<evidence type="ECO:0000313" key="3">
    <source>
        <dbReference type="Proteomes" id="UP000023152"/>
    </source>
</evidence>
<accession>X6M6G1</accession>
<proteinExistence type="predicted"/>
<evidence type="ECO:0000256" key="1">
    <source>
        <dbReference type="SAM" id="MobiDB-lite"/>
    </source>
</evidence>
<evidence type="ECO:0000313" key="2">
    <source>
        <dbReference type="EMBL" id="ETO08615.1"/>
    </source>
</evidence>
<protein>
    <recommendedName>
        <fullName evidence="4">Vacuolar protein sorting-associated protein 51 homolog</fullName>
    </recommendedName>
</protein>
<dbReference type="Proteomes" id="UP000023152">
    <property type="component" value="Unassembled WGS sequence"/>
</dbReference>
<feature type="region of interest" description="Disordered" evidence="1">
    <location>
        <begin position="11"/>
        <end position="34"/>
    </location>
</feature>
<dbReference type="AlphaFoldDB" id="X6M6G1"/>
<keyword evidence="3" id="KW-1185">Reference proteome</keyword>
<feature type="compositionally biased region" description="Basic and acidic residues" evidence="1">
    <location>
        <begin position="22"/>
        <end position="31"/>
    </location>
</feature>
<feature type="compositionally biased region" description="Polar residues" evidence="1">
    <location>
        <begin position="11"/>
        <end position="21"/>
    </location>
</feature>
<dbReference type="EMBL" id="ASPP01024859">
    <property type="protein sequence ID" value="ETO08615.1"/>
    <property type="molecule type" value="Genomic_DNA"/>
</dbReference>
<organism evidence="2 3">
    <name type="scientific">Reticulomyxa filosa</name>
    <dbReference type="NCBI Taxonomy" id="46433"/>
    <lineage>
        <taxon>Eukaryota</taxon>
        <taxon>Sar</taxon>
        <taxon>Rhizaria</taxon>
        <taxon>Retaria</taxon>
        <taxon>Foraminifera</taxon>
        <taxon>Monothalamids</taxon>
        <taxon>Reticulomyxidae</taxon>
        <taxon>Reticulomyxa</taxon>
    </lineage>
</organism>